<dbReference type="EMBL" id="JAUKVY010000021">
    <property type="protein sequence ID" value="MDO1535690.1"/>
    <property type="molecule type" value="Genomic_DNA"/>
</dbReference>
<evidence type="ECO:0000313" key="3">
    <source>
        <dbReference type="Proteomes" id="UP001169027"/>
    </source>
</evidence>
<gene>
    <name evidence="2" type="ORF">Q2T77_25730</name>
</gene>
<dbReference type="RefSeq" id="WP_301813485.1">
    <property type="nucleotide sequence ID" value="NZ_JAUJZH010000021.1"/>
</dbReference>
<comment type="caution">
    <text evidence="2">The sequence shown here is derived from an EMBL/GenBank/DDBJ whole genome shotgun (WGS) entry which is preliminary data.</text>
</comment>
<proteinExistence type="predicted"/>
<evidence type="ECO:0000313" key="2">
    <source>
        <dbReference type="EMBL" id="MDO1535690.1"/>
    </source>
</evidence>
<feature type="transmembrane region" description="Helical" evidence="1">
    <location>
        <begin position="58"/>
        <end position="77"/>
    </location>
</feature>
<feature type="transmembrane region" description="Helical" evidence="1">
    <location>
        <begin position="33"/>
        <end position="52"/>
    </location>
</feature>
<keyword evidence="1" id="KW-0812">Transmembrane</keyword>
<evidence type="ECO:0008006" key="4">
    <source>
        <dbReference type="Google" id="ProtNLM"/>
    </source>
</evidence>
<reference evidence="2" key="1">
    <citation type="submission" date="2023-06" db="EMBL/GenBank/DDBJ databases">
        <authorList>
            <person name="Jiang Y."/>
            <person name="Liu Q."/>
        </authorList>
    </citation>
    <scope>NUCLEOTIDE SEQUENCE</scope>
    <source>
        <strain evidence="2">CGMCC 1.12090</strain>
    </source>
</reference>
<sequence>MTIFNIAITMDIVCAAISMAGSLLVARYDRWSYLGWLAWLLANVLWIVWAFTAPTAPVWGVVVQNVFFFYTSAKGYLACRNSLKAAAPSPAASCQTAPT</sequence>
<dbReference type="Proteomes" id="UP001169027">
    <property type="component" value="Unassembled WGS sequence"/>
</dbReference>
<keyword evidence="1" id="KW-0472">Membrane</keyword>
<protein>
    <recommendedName>
        <fullName evidence="4">Nicotinamide riboside transporter PnuC</fullName>
    </recommendedName>
</protein>
<accession>A0ABT8S9U5</accession>
<feature type="transmembrane region" description="Helical" evidence="1">
    <location>
        <begin position="6"/>
        <end position="26"/>
    </location>
</feature>
<keyword evidence="1" id="KW-1133">Transmembrane helix</keyword>
<name>A0ABT8S9U5_9BURK</name>
<keyword evidence="3" id="KW-1185">Reference proteome</keyword>
<organism evidence="2 3">
    <name type="scientific">Variovorax ginsengisoli</name>
    <dbReference type="NCBI Taxonomy" id="363844"/>
    <lineage>
        <taxon>Bacteria</taxon>
        <taxon>Pseudomonadati</taxon>
        <taxon>Pseudomonadota</taxon>
        <taxon>Betaproteobacteria</taxon>
        <taxon>Burkholderiales</taxon>
        <taxon>Comamonadaceae</taxon>
        <taxon>Variovorax</taxon>
    </lineage>
</organism>
<evidence type="ECO:0000256" key="1">
    <source>
        <dbReference type="SAM" id="Phobius"/>
    </source>
</evidence>